<name>G7NFF4_MACMU</name>
<accession>G7NFF4</accession>
<dbReference type="EMBL" id="CM001267">
    <property type="protein sequence ID" value="EHH24012.1"/>
    <property type="molecule type" value="Genomic_DNA"/>
</dbReference>
<protein>
    <submittedName>
        <fullName evidence="3">Uncharacterized protein</fullName>
    </submittedName>
</protein>
<sequence>MLSPTFVLWDVGYPLYTYGSIFIIILIIWQVKRSHHELNLEAKRSCCWCHQKVRQRARDAASTARRLSQEEAEKPQELLSVMKRAGFLRREVCGESYVQILVAKFAVPWLWRFSNCWWVRTTRSPQLYRGAHHKSLLA</sequence>
<proteinExistence type="inferred from homology"/>
<keyword evidence="2" id="KW-1133">Transmembrane helix</keyword>
<evidence type="ECO:0000256" key="1">
    <source>
        <dbReference type="ARBA" id="ARBA00035009"/>
    </source>
</evidence>
<feature type="transmembrane region" description="Helical" evidence="2">
    <location>
        <begin position="6"/>
        <end position="29"/>
    </location>
</feature>
<evidence type="ECO:0000256" key="2">
    <source>
        <dbReference type="SAM" id="Phobius"/>
    </source>
</evidence>
<keyword evidence="2" id="KW-0812">Transmembrane</keyword>
<dbReference type="PANTHER" id="PTHR21859">
    <property type="entry name" value="ACROSOME-SPECIFIC PROTEIN"/>
    <property type="match status" value="1"/>
</dbReference>
<comment type="similarity">
    <text evidence="1">Belongs to the SPATA31 family.</text>
</comment>
<dbReference type="AlphaFoldDB" id="G7NFF4"/>
<dbReference type="Proteomes" id="UP000013456">
    <property type="component" value="Chromosome 15"/>
</dbReference>
<evidence type="ECO:0000313" key="3">
    <source>
        <dbReference type="EMBL" id="EHH24012.1"/>
    </source>
</evidence>
<dbReference type="PANTHER" id="PTHR21859:SF15">
    <property type="entry name" value="PROTEIN SPATA31F1-RELATED"/>
    <property type="match status" value="1"/>
</dbReference>
<organism evidence="3">
    <name type="scientific">Macaca mulatta</name>
    <name type="common">Rhesus macaque</name>
    <dbReference type="NCBI Taxonomy" id="9544"/>
    <lineage>
        <taxon>Eukaryota</taxon>
        <taxon>Metazoa</taxon>
        <taxon>Chordata</taxon>
        <taxon>Craniata</taxon>
        <taxon>Vertebrata</taxon>
        <taxon>Euteleostomi</taxon>
        <taxon>Mammalia</taxon>
        <taxon>Eutheria</taxon>
        <taxon>Euarchontoglires</taxon>
        <taxon>Primates</taxon>
        <taxon>Haplorrhini</taxon>
        <taxon>Catarrhini</taxon>
        <taxon>Cercopithecidae</taxon>
        <taxon>Cercopithecinae</taxon>
        <taxon>Macaca</taxon>
    </lineage>
</organism>
<keyword evidence="2" id="KW-0472">Membrane</keyword>
<gene>
    <name evidence="3" type="ORF">EGK_07589</name>
</gene>
<reference evidence="3" key="1">
    <citation type="journal article" date="2011" name="Nat. Biotechnol.">
        <title>Genome sequencing and comparison of two nonhuman primate animal models, the cynomolgus and Chinese rhesus macaques.</title>
        <authorList>
            <person name="Yan G."/>
            <person name="Zhang G."/>
            <person name="Fang X."/>
            <person name="Zhang Y."/>
            <person name="Li C."/>
            <person name="Ling F."/>
            <person name="Cooper D.N."/>
            <person name="Li Q."/>
            <person name="Li Y."/>
            <person name="van Gool A.J."/>
            <person name="Du H."/>
            <person name="Chen J."/>
            <person name="Chen R."/>
            <person name="Zhang P."/>
            <person name="Huang Z."/>
            <person name="Thompson J.R."/>
            <person name="Meng Y."/>
            <person name="Bai Y."/>
            <person name="Wang J."/>
            <person name="Zhuo M."/>
            <person name="Wang T."/>
            <person name="Huang Y."/>
            <person name="Wei L."/>
            <person name="Li J."/>
            <person name="Wang Z."/>
            <person name="Hu H."/>
            <person name="Yang P."/>
            <person name="Le L."/>
            <person name="Stenson P.D."/>
            <person name="Li B."/>
            <person name="Liu X."/>
            <person name="Ball E.V."/>
            <person name="An N."/>
            <person name="Huang Q."/>
            <person name="Zhang Y."/>
            <person name="Fan W."/>
            <person name="Zhang X."/>
            <person name="Li Y."/>
            <person name="Wang W."/>
            <person name="Katze M.G."/>
            <person name="Su B."/>
            <person name="Nielsen R."/>
            <person name="Yang H."/>
            <person name="Wang J."/>
            <person name="Wang X."/>
            <person name="Wang J."/>
        </authorList>
    </citation>
    <scope>NUCLEOTIDE SEQUENCE [LARGE SCALE GENOMIC DNA]</scope>
    <source>
        <strain evidence="3">CR-5</strain>
    </source>
</reference>